<feature type="binding site" evidence="9">
    <location>
        <position position="163"/>
    </location>
    <ligand>
        <name>substrate</name>
    </ligand>
</feature>
<evidence type="ECO:0000256" key="2">
    <source>
        <dbReference type="ARBA" id="ARBA00010141"/>
    </source>
</evidence>
<dbReference type="Proteomes" id="UP000000445">
    <property type="component" value="Chromosome"/>
</dbReference>
<evidence type="ECO:0000256" key="4">
    <source>
        <dbReference type="ARBA" id="ARBA00022801"/>
    </source>
</evidence>
<dbReference type="Gene3D" id="3.90.1820.10">
    <property type="entry name" value="AglA-like glucosidase"/>
    <property type="match status" value="1"/>
</dbReference>
<dbReference type="eggNOG" id="COG1486">
    <property type="taxonomic scope" value="Bacteria"/>
</dbReference>
<dbReference type="PANTHER" id="PTHR32092">
    <property type="entry name" value="6-PHOSPHO-BETA-GLUCOSIDASE-RELATED"/>
    <property type="match status" value="1"/>
</dbReference>
<evidence type="ECO:0000259" key="13">
    <source>
        <dbReference type="Pfam" id="PF11975"/>
    </source>
</evidence>
<evidence type="ECO:0000256" key="6">
    <source>
        <dbReference type="ARBA" id="ARBA00023211"/>
    </source>
</evidence>
<name>B9K9P4_THENN</name>
<keyword evidence="5 12" id="KW-0520">NAD</keyword>
<keyword evidence="4 12" id="KW-0378">Hydrolase</keyword>
<sequence length="472" mass="54737">MKGGIHMPNIVFVGAGSVRYTIKLVGDLAKTKELYGSRLVLMDIDEERLKATFTLVKKYLKELKAEYEVEETTSLEKALEGAEFVINTALYRAPGHEDGYVHYEIMREVGERHGYYRGIDSQELNMVSDYYTLSNYNHLKMSLDIAKAVEKISPDAWILQTANPVFEITQLVKRLTKAKIVGFCHGYAHVFHLAKVLGVEPEELDWQVAGVNHAIWLNRFRWKGEDLYPRLDEWIEKNASNWEPKGPWDVDFSPAAIDMYRFYGMYPIGDTVRSGTWKYHYDLETKKKWFGKYGGIDNEVERPKFYESLRKQRKRLMELAKEVEKDPTIELTKVWPEVFTTGSESVEQHIPFINALVNGKKARLVLNVENRGTIKGIPDDVVVEVPVIVDKEGIHPEKIEPDLTERVKKFYLLPRILRMEWALEAFISGDRRVLEEILIRDPRTKSYEQVVAVIEDILNLPFNEEMKKHYSG</sequence>
<evidence type="ECO:0000256" key="11">
    <source>
        <dbReference type="PIRSR" id="PIRSR601088-4"/>
    </source>
</evidence>
<keyword evidence="10" id="KW-0533">Nickel</keyword>
<dbReference type="PROSITE" id="PS01324">
    <property type="entry name" value="GLYCOSYL_HYDROL_F4"/>
    <property type="match status" value="1"/>
</dbReference>
<dbReference type="CDD" id="cd05297">
    <property type="entry name" value="GH4_alpha_glucosidase_galactosidase"/>
    <property type="match status" value="1"/>
</dbReference>
<dbReference type="GO" id="GO:0005975">
    <property type="term" value="P:carbohydrate metabolic process"/>
    <property type="evidence" value="ECO:0007669"/>
    <property type="project" value="InterPro"/>
</dbReference>
<dbReference type="NCBIfam" id="NF041089">
    <property type="entry name" value="alpha_gluc_AglA"/>
    <property type="match status" value="1"/>
</dbReference>
<dbReference type="InterPro" id="IPR053715">
    <property type="entry name" value="GH4_Enzyme_sf"/>
</dbReference>
<keyword evidence="15" id="KW-1185">Reference proteome</keyword>
<dbReference type="CAZy" id="GH4">
    <property type="family name" value="Glycoside Hydrolase Family 4"/>
</dbReference>
<evidence type="ECO:0000256" key="5">
    <source>
        <dbReference type="ARBA" id="ARBA00023027"/>
    </source>
</evidence>
<comment type="cofactor">
    <cofactor evidence="12">
        <name>NAD(+)</name>
        <dbReference type="ChEBI" id="CHEBI:57540"/>
    </cofactor>
    <text evidence="12">Binds 1 NAD(+) per subunit.</text>
</comment>
<keyword evidence="8 12" id="KW-0326">Glycosidase</keyword>
<dbReference type="InterPro" id="IPR053487">
    <property type="entry name" value="Alpha-glycosidase"/>
</dbReference>
<evidence type="ECO:0000256" key="10">
    <source>
        <dbReference type="PIRSR" id="PIRSR601088-3"/>
    </source>
</evidence>
<feature type="site" description="Increases basicity of active site Tyr" evidence="11">
    <location>
        <position position="123"/>
    </location>
</feature>
<dbReference type="GO" id="GO:0016616">
    <property type="term" value="F:oxidoreductase activity, acting on the CH-OH group of donors, NAD or NADP as acceptor"/>
    <property type="evidence" value="ECO:0007669"/>
    <property type="project" value="InterPro"/>
</dbReference>
<dbReference type="SUPFAM" id="SSF51735">
    <property type="entry name" value="NAD(P)-binding Rossmann-fold domains"/>
    <property type="match status" value="1"/>
</dbReference>
<dbReference type="SUPFAM" id="SSF56327">
    <property type="entry name" value="LDH C-terminal domain-like"/>
    <property type="match status" value="1"/>
</dbReference>
<evidence type="ECO:0000313" key="15">
    <source>
        <dbReference type="Proteomes" id="UP000000445"/>
    </source>
</evidence>
<keyword evidence="10" id="KW-0170">Cobalt</keyword>
<feature type="binding site" evidence="10">
    <location>
        <position position="213"/>
    </location>
    <ligand>
        <name>Mn(2+)</name>
        <dbReference type="ChEBI" id="CHEBI:29035"/>
    </ligand>
</feature>
<dbReference type="PANTHER" id="PTHR32092:SF3">
    <property type="entry name" value="PUTATIVE-RELATED"/>
    <property type="match status" value="1"/>
</dbReference>
<evidence type="ECO:0000256" key="1">
    <source>
        <dbReference type="ARBA" id="ARBA00001936"/>
    </source>
</evidence>
<keyword evidence="10" id="KW-0408">Iron</keyword>
<keyword evidence="6 10" id="KW-0464">Manganese</keyword>
<keyword evidence="3 10" id="KW-0479">Metal-binding</keyword>
<evidence type="ECO:0000256" key="7">
    <source>
        <dbReference type="ARBA" id="ARBA00023277"/>
    </source>
</evidence>
<dbReference type="STRING" id="309803.CTN_1501"/>
<dbReference type="GO" id="GO:0004553">
    <property type="term" value="F:hydrolase activity, hydrolyzing O-glycosyl compounds"/>
    <property type="evidence" value="ECO:0007669"/>
    <property type="project" value="InterPro"/>
</dbReference>
<dbReference type="Pfam" id="PF02056">
    <property type="entry name" value="Glyco_hydro_4"/>
    <property type="match status" value="1"/>
</dbReference>
<evidence type="ECO:0000256" key="8">
    <source>
        <dbReference type="ARBA" id="ARBA00023295"/>
    </source>
</evidence>
<dbReference type="GO" id="GO:0046872">
    <property type="term" value="F:metal ion binding"/>
    <property type="evidence" value="ECO:0007669"/>
    <property type="project" value="UniProtKB-KW"/>
</dbReference>
<dbReference type="InterPro" id="IPR015955">
    <property type="entry name" value="Lactate_DH/Glyco_Ohase_4_C"/>
</dbReference>
<evidence type="ECO:0000256" key="12">
    <source>
        <dbReference type="RuleBase" id="RU361152"/>
    </source>
</evidence>
<keyword evidence="7" id="KW-0119">Carbohydrate metabolism</keyword>
<dbReference type="EMBL" id="CP000916">
    <property type="protein sequence ID" value="ACM23677.1"/>
    <property type="molecule type" value="Genomic_DNA"/>
</dbReference>
<accession>B9K9P4</accession>
<dbReference type="AlphaFoldDB" id="B9K9P4"/>
<evidence type="ECO:0000313" key="14">
    <source>
        <dbReference type="EMBL" id="ACM23677.1"/>
    </source>
</evidence>
<dbReference type="InterPro" id="IPR022616">
    <property type="entry name" value="Glyco_hydro_4_C"/>
</dbReference>
<gene>
    <name evidence="14" type="ordered locus">CTN_1501</name>
</gene>
<dbReference type="KEGG" id="tna:CTN_1501"/>
<protein>
    <submittedName>
        <fullName evidence="14">Alpha-glucosidase</fullName>
    </submittedName>
</protein>
<proteinExistence type="inferred from homology"/>
<dbReference type="PRINTS" id="PR00732">
    <property type="entry name" value="GLHYDRLASE4"/>
</dbReference>
<reference evidence="14 15" key="1">
    <citation type="journal article" date="2009" name="Biosci. Biotechnol. Biochem.">
        <title>WeGAS: a web-based microbial genome annotation system.</title>
        <authorList>
            <person name="Lee D."/>
            <person name="Seo H."/>
            <person name="Park C."/>
            <person name="Park K."/>
        </authorList>
    </citation>
    <scope>NUCLEOTIDE SEQUENCE [LARGE SCALE GENOMIC DNA]</scope>
    <source>
        <strain evidence="15">ATCC 49049 / DSM 4359 / NBRC 107923 / NS-E</strain>
    </source>
</reference>
<comment type="cofactor">
    <cofactor evidence="1">
        <name>Mn(2+)</name>
        <dbReference type="ChEBI" id="CHEBI:29035"/>
    </cofactor>
</comment>
<evidence type="ECO:0000256" key="9">
    <source>
        <dbReference type="PIRSR" id="PIRSR601088-2"/>
    </source>
</evidence>
<comment type="similarity">
    <text evidence="2 12">Belongs to the glycosyl hydrolase 4 family.</text>
</comment>
<feature type="binding site" evidence="10">
    <location>
        <position position="184"/>
    </location>
    <ligand>
        <name>Mn(2+)</name>
        <dbReference type="ChEBI" id="CHEBI:29035"/>
    </ligand>
</feature>
<dbReference type="InterPro" id="IPR036291">
    <property type="entry name" value="NAD(P)-bd_dom_sf"/>
</dbReference>
<feature type="domain" description="Glycosyl hydrolase family 4 C-terminal" evidence="13">
    <location>
        <begin position="208"/>
        <end position="444"/>
    </location>
</feature>
<evidence type="ECO:0000256" key="3">
    <source>
        <dbReference type="ARBA" id="ARBA00022723"/>
    </source>
</evidence>
<dbReference type="InterPro" id="IPR001088">
    <property type="entry name" value="Glyco_hydro_4"/>
</dbReference>
<organism evidence="14 15">
    <name type="scientific">Thermotoga neapolitana (strain ATCC 49049 / DSM 4359 / NBRC 107923 / NS-E)</name>
    <dbReference type="NCBI Taxonomy" id="309803"/>
    <lineage>
        <taxon>Bacteria</taxon>
        <taxon>Thermotogati</taxon>
        <taxon>Thermotogota</taxon>
        <taxon>Thermotogae</taxon>
        <taxon>Thermotogales</taxon>
        <taxon>Thermotogaceae</taxon>
        <taxon>Thermotoga</taxon>
    </lineage>
</organism>
<dbReference type="HOGENOM" id="CLU_045951_1_1_0"/>
<dbReference type="InterPro" id="IPR019802">
    <property type="entry name" value="GlycHydrolase_4_CS"/>
</dbReference>
<dbReference type="Pfam" id="PF11975">
    <property type="entry name" value="Glyco_hydro_4C"/>
    <property type="match status" value="1"/>
</dbReference>